<keyword evidence="1" id="KW-0812">Transmembrane</keyword>
<name>A0A1G8YQM3_9EURY</name>
<proteinExistence type="predicted"/>
<feature type="transmembrane region" description="Helical" evidence="1">
    <location>
        <begin position="114"/>
        <end position="134"/>
    </location>
</feature>
<protein>
    <submittedName>
        <fullName evidence="4">4TM region of histidine kinase</fullName>
    </submittedName>
</protein>
<dbReference type="EMBL" id="FNFE01000002">
    <property type="protein sequence ID" value="SDK04385.1"/>
    <property type="molecule type" value="Genomic_DNA"/>
</dbReference>
<evidence type="ECO:0000313" key="5">
    <source>
        <dbReference type="Proteomes" id="UP000198882"/>
    </source>
</evidence>
<keyword evidence="1" id="KW-1133">Transmembrane helix</keyword>
<accession>A0A1G8YQM3</accession>
<evidence type="ECO:0000256" key="1">
    <source>
        <dbReference type="SAM" id="Phobius"/>
    </source>
</evidence>
<evidence type="ECO:0000259" key="2">
    <source>
        <dbReference type="Pfam" id="PF16926"/>
    </source>
</evidence>
<keyword evidence="1" id="KW-0472">Membrane</keyword>
<feature type="domain" description="Archaeal histidine kinase 4TM" evidence="2">
    <location>
        <begin position="20"/>
        <end position="138"/>
    </location>
</feature>
<evidence type="ECO:0000313" key="4">
    <source>
        <dbReference type="EMBL" id="SDK04385.1"/>
    </source>
</evidence>
<dbReference type="Pfam" id="PF24035">
    <property type="entry name" value="DUF7344"/>
    <property type="match status" value="1"/>
</dbReference>
<feature type="transmembrane region" description="Helical" evidence="1">
    <location>
        <begin position="20"/>
        <end position="38"/>
    </location>
</feature>
<dbReference type="Proteomes" id="UP000198882">
    <property type="component" value="Unassembled WGS sequence"/>
</dbReference>
<sequence>MTSLDSRRPRTTRWQDSAAWFVAVLGIALGVAGLAQVYRYPEPIVVQSIESLLVIAPALALVYAGYWVATQRRSYEDQWSIATWSLVGSLTAGLLVSGFLLAEWLVGNAVADSSLLLVIGMLSGGVVGLAAAVANQRHTVELGASEETDTADGRGDIDSLSPPARTVASLASDTRAWYTLQAVSLADRPLGVETIAAQIASLEETTEEAVYLDLVQHRLPKLAADGAVEYDATSGVVRPAGADEPVVATIEALARLPDEKQSPVEE</sequence>
<dbReference type="AlphaFoldDB" id="A0A1G8YQM3"/>
<evidence type="ECO:0000259" key="3">
    <source>
        <dbReference type="Pfam" id="PF24035"/>
    </source>
</evidence>
<reference evidence="5" key="1">
    <citation type="submission" date="2016-10" db="EMBL/GenBank/DDBJ databases">
        <authorList>
            <person name="Varghese N."/>
            <person name="Submissions S."/>
        </authorList>
    </citation>
    <scope>NUCLEOTIDE SEQUENCE [LARGE SCALE GENOMIC DNA]</scope>
    <source>
        <strain evidence="5">B4,CECT 8067,JCM 17497</strain>
    </source>
</reference>
<keyword evidence="4" id="KW-0808">Transferase</keyword>
<feature type="transmembrane region" description="Helical" evidence="1">
    <location>
        <begin position="44"/>
        <end position="69"/>
    </location>
</feature>
<dbReference type="InterPro" id="IPR055768">
    <property type="entry name" value="DUF7344"/>
</dbReference>
<organism evidence="4 5">
    <name type="scientific">Natronorubrum texcoconense</name>
    <dbReference type="NCBI Taxonomy" id="1095776"/>
    <lineage>
        <taxon>Archaea</taxon>
        <taxon>Methanobacteriati</taxon>
        <taxon>Methanobacteriota</taxon>
        <taxon>Stenosarchaea group</taxon>
        <taxon>Halobacteria</taxon>
        <taxon>Halobacteriales</taxon>
        <taxon>Natrialbaceae</taxon>
        <taxon>Natronorubrum</taxon>
    </lineage>
</organism>
<dbReference type="InterPro" id="IPR031623">
    <property type="entry name" value="HisKA_4TM"/>
</dbReference>
<dbReference type="OrthoDB" id="381875at2157"/>
<keyword evidence="4" id="KW-0418">Kinase</keyword>
<keyword evidence="5" id="KW-1185">Reference proteome</keyword>
<dbReference type="RefSeq" id="WP_090305780.1">
    <property type="nucleotide sequence ID" value="NZ_FNFE01000002.1"/>
</dbReference>
<feature type="domain" description="DUF7344" evidence="3">
    <location>
        <begin position="172"/>
        <end position="238"/>
    </location>
</feature>
<feature type="transmembrane region" description="Helical" evidence="1">
    <location>
        <begin position="81"/>
        <end position="102"/>
    </location>
</feature>
<dbReference type="GO" id="GO:0016301">
    <property type="term" value="F:kinase activity"/>
    <property type="evidence" value="ECO:0007669"/>
    <property type="project" value="UniProtKB-KW"/>
</dbReference>
<dbReference type="Pfam" id="PF16926">
    <property type="entry name" value="HisKA_4TM"/>
    <property type="match status" value="1"/>
</dbReference>
<dbReference type="STRING" id="1095776.SAMN04515672_2241"/>
<gene>
    <name evidence="4" type="ORF">SAMN04515672_2241</name>
</gene>